<evidence type="ECO:0000256" key="1">
    <source>
        <dbReference type="ARBA" id="ARBA00006068"/>
    </source>
</evidence>
<reference evidence="3 4" key="1">
    <citation type="submission" date="2023-07" db="EMBL/GenBank/DDBJ databases">
        <title>Sequencing the genomes of 1000 actinobacteria strains.</title>
        <authorList>
            <person name="Klenk H.-P."/>
        </authorList>
    </citation>
    <scope>NUCLEOTIDE SEQUENCE [LARGE SCALE GENOMIC DNA]</scope>
    <source>
        <strain evidence="3 4">DSM 20167</strain>
    </source>
</reference>
<accession>A0ABU2BSR3</accession>
<organism evidence="3 4">
    <name type="scientific">Paeniglutamicibacter sulfureus</name>
    <dbReference type="NCBI Taxonomy" id="43666"/>
    <lineage>
        <taxon>Bacteria</taxon>
        <taxon>Bacillati</taxon>
        <taxon>Actinomycetota</taxon>
        <taxon>Actinomycetes</taxon>
        <taxon>Micrococcales</taxon>
        <taxon>Micrococcaceae</taxon>
        <taxon>Paeniglutamicibacter</taxon>
    </lineage>
</organism>
<dbReference type="RefSeq" id="WP_264269781.1">
    <property type="nucleotide sequence ID" value="NZ_JBHMBD010000045.1"/>
</dbReference>
<dbReference type="Pfam" id="PF03816">
    <property type="entry name" value="LytR_cpsA_psr"/>
    <property type="match status" value="1"/>
</dbReference>
<evidence type="ECO:0000259" key="2">
    <source>
        <dbReference type="Pfam" id="PF03816"/>
    </source>
</evidence>
<dbReference type="InterPro" id="IPR004474">
    <property type="entry name" value="LytR_CpsA_psr"/>
</dbReference>
<feature type="domain" description="Cell envelope-related transcriptional attenuator" evidence="2">
    <location>
        <begin position="108"/>
        <end position="253"/>
    </location>
</feature>
<comment type="similarity">
    <text evidence="1">Belongs to the LytR/CpsA/Psr (LCP) family.</text>
</comment>
<dbReference type="Proteomes" id="UP001183817">
    <property type="component" value="Unassembled WGS sequence"/>
</dbReference>
<evidence type="ECO:0000313" key="4">
    <source>
        <dbReference type="Proteomes" id="UP001183817"/>
    </source>
</evidence>
<dbReference type="Gene3D" id="3.40.630.190">
    <property type="entry name" value="LCP protein"/>
    <property type="match status" value="1"/>
</dbReference>
<dbReference type="NCBIfam" id="TIGR00350">
    <property type="entry name" value="lytR_cpsA_psr"/>
    <property type="match status" value="1"/>
</dbReference>
<proteinExistence type="inferred from homology"/>
<name>A0ABU2BSR3_9MICC</name>
<protein>
    <submittedName>
        <fullName evidence="3">LCP family protein required for cell wall assembly</fullName>
    </submittedName>
</protein>
<dbReference type="PANTHER" id="PTHR33392:SF6">
    <property type="entry name" value="POLYISOPRENYL-TEICHOIC ACID--PEPTIDOGLYCAN TEICHOIC ACID TRANSFERASE TAGU"/>
    <property type="match status" value="1"/>
</dbReference>
<evidence type="ECO:0000313" key="3">
    <source>
        <dbReference type="EMBL" id="MDR7360409.1"/>
    </source>
</evidence>
<dbReference type="InterPro" id="IPR050922">
    <property type="entry name" value="LytR/CpsA/Psr_CW_biosynth"/>
</dbReference>
<sequence length="351" mass="38615">MTKVKKFPGEYIPRRLARPKKRKSLVVLLGTIALVLVAAIVASTYVANLAQTFNTKTREIGQAFPEEQVRPVKNPDDGSLNFLLLGVDHGADDTETTNLLQAGGTDQRSDSIMMMHIPEDRKGVYVMSIMRDLYTDIPGHGTQKVNAAMSLGGVPLVVQTVEGMFDTKIDHVAMVDFDGFKELTTALGGVTVKNDIEFTSTDSKKYEFPVGNLELEGDRALRFVRERKPFVDGDYQRVRNQQKFIKAVMNEMLSKDTLTNPATIFEVIDKVSPYLALDDGLDAATAAGIGLQLKDLRPSNIEMFTLPTAGLGTSPDGQSIVLRDEQAILDIGQSLRTDDLKTYLDSANLDQ</sequence>
<dbReference type="PANTHER" id="PTHR33392">
    <property type="entry name" value="POLYISOPRENYL-TEICHOIC ACID--PEPTIDOGLYCAN TEICHOIC ACID TRANSFERASE TAGU"/>
    <property type="match status" value="1"/>
</dbReference>
<dbReference type="EMBL" id="JAVDYI010000001">
    <property type="protein sequence ID" value="MDR7360409.1"/>
    <property type="molecule type" value="Genomic_DNA"/>
</dbReference>
<comment type="caution">
    <text evidence="3">The sequence shown here is derived from an EMBL/GenBank/DDBJ whole genome shotgun (WGS) entry which is preliminary data.</text>
</comment>
<gene>
    <name evidence="3" type="ORF">J2S64_004100</name>
</gene>
<keyword evidence="4" id="KW-1185">Reference proteome</keyword>